<dbReference type="RefSeq" id="WP_296939366.1">
    <property type="nucleotide sequence ID" value="NZ_LT599032.1"/>
</dbReference>
<gene>
    <name evidence="2" type="ORF">KL86DYS1_11423</name>
</gene>
<dbReference type="EMBL" id="FLUM01000001">
    <property type="protein sequence ID" value="SBV95558.1"/>
    <property type="molecule type" value="Genomic_DNA"/>
</dbReference>
<proteinExistence type="predicted"/>
<evidence type="ECO:0000256" key="1">
    <source>
        <dbReference type="SAM" id="MobiDB-lite"/>
    </source>
</evidence>
<dbReference type="AlphaFoldDB" id="A0A212J7Z4"/>
<evidence type="ECO:0000313" key="2">
    <source>
        <dbReference type="EMBL" id="SBV95558.1"/>
    </source>
</evidence>
<name>A0A212J7Z4_9BACT</name>
<protein>
    <submittedName>
        <fullName evidence="2">Uncharacterized protein</fullName>
    </submittedName>
</protein>
<feature type="region of interest" description="Disordered" evidence="1">
    <location>
        <begin position="383"/>
        <end position="417"/>
    </location>
</feature>
<reference evidence="2" key="1">
    <citation type="submission" date="2016-04" db="EMBL/GenBank/DDBJ databases">
        <authorList>
            <person name="Evans L.H."/>
            <person name="Alamgir A."/>
            <person name="Owens N."/>
            <person name="Weber N.D."/>
            <person name="Virtaneva K."/>
            <person name="Barbian K."/>
            <person name="Babar A."/>
            <person name="Rosenke K."/>
        </authorList>
    </citation>
    <scope>NUCLEOTIDE SEQUENCE</scope>
    <source>
        <strain evidence="2">86-1</strain>
    </source>
</reference>
<accession>A0A212J7Z4</accession>
<sequence length="417" mass="47960">MQEEQKNEAPGTNEMSVEEIFLKSQVSYEEAQRQAIEESTSFNKTEFFRMDKLGTYRLRVMPLAPNADGTLDRKSFRIPVHHLLMELEKPSTGNKPSFVYVSVPRATQAGYETDLIDTYRKLAVDVSTENGDEKLADKIKGGSYGGGLKFNYEHALYILDMHERAKSLQLLYLSHAQYCDLNERRMKLWQKKLDKNPNYPCPISSVYNAYPVEIEKKKNGGKTEYIIGIDNEADNDALNLDELNKLLSAPRIPEVVYRYSRYHFEATLEFLKQCDAKYDLHIMETDEMIKVIEKMKLDIPKDDKSTFSFDKRAKDSKENADENELSIDVLVNKYDELQSQSLGDKTEEGQELRAQIRAFIEQEGLPVHVTRSTTNSELLDLIEEALQNTEEEKQNPGNESGADEPEPEDPNTGRRRR</sequence>
<organism evidence="2">
    <name type="scientific">uncultured Dysgonomonas sp</name>
    <dbReference type="NCBI Taxonomy" id="206096"/>
    <lineage>
        <taxon>Bacteria</taxon>
        <taxon>Pseudomonadati</taxon>
        <taxon>Bacteroidota</taxon>
        <taxon>Bacteroidia</taxon>
        <taxon>Bacteroidales</taxon>
        <taxon>Dysgonomonadaceae</taxon>
        <taxon>Dysgonomonas</taxon>
        <taxon>environmental samples</taxon>
    </lineage>
</organism>